<dbReference type="RefSeq" id="WP_184207298.1">
    <property type="nucleotide sequence ID" value="NZ_JACHIF010000003.1"/>
</dbReference>
<dbReference type="Proteomes" id="UP000534294">
    <property type="component" value="Unassembled WGS sequence"/>
</dbReference>
<gene>
    <name evidence="1" type="ORF">HNQ64_001663</name>
</gene>
<dbReference type="GO" id="GO:0003677">
    <property type="term" value="F:DNA binding"/>
    <property type="evidence" value="ECO:0007669"/>
    <property type="project" value="UniProtKB-KW"/>
</dbReference>
<dbReference type="Gene3D" id="3.40.190.10">
    <property type="entry name" value="Periplasmic binding protein-like II"/>
    <property type="match status" value="1"/>
</dbReference>
<keyword evidence="2" id="KW-1185">Reference proteome</keyword>
<evidence type="ECO:0000313" key="1">
    <source>
        <dbReference type="EMBL" id="MBB5037414.1"/>
    </source>
</evidence>
<dbReference type="EMBL" id="JACHIF010000003">
    <property type="protein sequence ID" value="MBB5037414.1"/>
    <property type="molecule type" value="Genomic_DNA"/>
</dbReference>
<keyword evidence="1" id="KW-0238">DNA-binding</keyword>
<reference evidence="1 2" key="1">
    <citation type="submission" date="2020-08" db="EMBL/GenBank/DDBJ databases">
        <title>Genomic Encyclopedia of Type Strains, Phase IV (KMG-IV): sequencing the most valuable type-strain genomes for metagenomic binning, comparative biology and taxonomic classification.</title>
        <authorList>
            <person name="Goeker M."/>
        </authorList>
    </citation>
    <scope>NUCLEOTIDE SEQUENCE [LARGE SCALE GENOMIC DNA]</scope>
    <source>
        <strain evidence="1 2">DSM 12251</strain>
    </source>
</reference>
<accession>A0A7W8DP92</accession>
<dbReference type="AlphaFoldDB" id="A0A7W8DP92"/>
<comment type="caution">
    <text evidence="1">The sequence shown here is derived from an EMBL/GenBank/DDBJ whole genome shotgun (WGS) entry which is preliminary data.</text>
</comment>
<name>A0A7W8DP92_9BACT</name>
<sequence>MPTDKLLDLSPLQIRAFLLCASGVSQKEVAKRLDRTPATICELLQDLAETFLPKSDFVNQPGATNKKKRNPLFKRDSALSKKGEWVREILHEVDTAFRNLENQVSPNRLSLGFTKSCTGLMDAALPALAQALPNIQYELISDSSQVLAKAVVSARIDAAIVLDEVLKRESAEAKQKWGYDPLLSAGGFAQKSRLYVSALADPLGKDSSTDRQLNNDQTRKLFSDKTIKWAWYHHKYLPDLFGQITQYSTNLQGKGFAIAYPLHDQESLYGCIIANKGMAILPEAVALSRYPGIVGYDLPNNFPVWSYNVIRHRSNAHPHVLSTCDTLVQCGKGNSSATQ</sequence>
<protein>
    <submittedName>
        <fullName evidence="1">DNA-binding transcriptional LysR family regulator</fullName>
    </submittedName>
</protein>
<evidence type="ECO:0000313" key="2">
    <source>
        <dbReference type="Proteomes" id="UP000534294"/>
    </source>
</evidence>
<organism evidence="1 2">
    <name type="scientific">Prosthecobacter dejongeii</name>
    <dbReference type="NCBI Taxonomy" id="48465"/>
    <lineage>
        <taxon>Bacteria</taxon>
        <taxon>Pseudomonadati</taxon>
        <taxon>Verrucomicrobiota</taxon>
        <taxon>Verrucomicrobiia</taxon>
        <taxon>Verrucomicrobiales</taxon>
        <taxon>Verrucomicrobiaceae</taxon>
        <taxon>Prosthecobacter</taxon>
    </lineage>
</organism>
<proteinExistence type="predicted"/>